<dbReference type="KEGG" id="plig:NAG76_14205"/>
<proteinExistence type="predicted"/>
<dbReference type="CDD" id="cd07750">
    <property type="entry name" value="PolyPPase_VTC_like"/>
    <property type="match status" value="1"/>
</dbReference>
<dbReference type="Proteomes" id="UP001056756">
    <property type="component" value="Chromosome"/>
</dbReference>
<gene>
    <name evidence="2" type="ORF">NAG76_14205</name>
</gene>
<dbReference type="Gene3D" id="3.20.100.30">
    <property type="entry name" value="VTC, catalytic tunnel domain"/>
    <property type="match status" value="1"/>
</dbReference>
<protein>
    <submittedName>
        <fullName evidence="2">Polyphosphate polymerase domain-containing protein</fullName>
    </submittedName>
</protein>
<sequence length="237" mass="28229">MSKSLKYRNEFKYYISPHQRFIITQKLKGILQLDQYVSEEGEYHIRSLYFDDIQNTALHEKLGGIRDRAKYRIRIYNKSDNLIHFEKKIKCRDYIAKVKEPITRAMYDQIIDGNYEVLKEGNKPLLLEIYGQMKNQLLRPIIIVDYVREPYVSRHGNVRITFDKQLRTGLNNIDIFDPNLKPIPALDEERIILEVKYDEYLPQAIQAVLQLEGVNRTSASKYVICRKYNKANNWEDY</sequence>
<dbReference type="Pfam" id="PF09359">
    <property type="entry name" value="VTC"/>
    <property type="match status" value="1"/>
</dbReference>
<dbReference type="InterPro" id="IPR018966">
    <property type="entry name" value="VTC_domain"/>
</dbReference>
<name>A0A9J6ZAM2_9BACL</name>
<accession>A0A9J6ZAM2</accession>
<dbReference type="AlphaFoldDB" id="A0A9J6ZAM2"/>
<evidence type="ECO:0000313" key="3">
    <source>
        <dbReference type="Proteomes" id="UP001056756"/>
    </source>
</evidence>
<feature type="domain" description="VTC" evidence="1">
    <location>
        <begin position="8"/>
        <end position="226"/>
    </location>
</feature>
<evidence type="ECO:0000313" key="2">
    <source>
        <dbReference type="EMBL" id="URN92992.1"/>
    </source>
</evidence>
<dbReference type="InterPro" id="IPR042267">
    <property type="entry name" value="VTC_sf"/>
</dbReference>
<reference evidence="2" key="1">
    <citation type="submission" date="2022-05" db="EMBL/GenBank/DDBJ databases">
        <title>Novel bacterial taxa in a minimal lignocellulolytic consortium and its capacity to transform plastics disclosed by genome-resolved metagenomics.</title>
        <authorList>
            <person name="Rodriguez C.A.D."/>
            <person name="Diaz-Garcia L."/>
            <person name="Herrera K."/>
            <person name="Tarazona N.A."/>
            <person name="Sproer C."/>
            <person name="Overmann J."/>
            <person name="Jimenez D.J."/>
        </authorList>
    </citation>
    <scope>NUCLEOTIDE SEQUENCE</scope>
    <source>
        <strain evidence="2">MAG5</strain>
    </source>
</reference>
<dbReference type="GO" id="GO:0006799">
    <property type="term" value="P:polyphosphate biosynthetic process"/>
    <property type="evidence" value="ECO:0007669"/>
    <property type="project" value="UniProtKB-ARBA"/>
</dbReference>
<evidence type="ECO:0000259" key="1">
    <source>
        <dbReference type="Pfam" id="PF09359"/>
    </source>
</evidence>
<dbReference type="EMBL" id="CP097899">
    <property type="protein sequence ID" value="URN92992.1"/>
    <property type="molecule type" value="Genomic_DNA"/>
</dbReference>
<organism evidence="2 3">
    <name type="scientific">Candidatus Pristimantibacillus lignocellulolyticus</name>
    <dbReference type="NCBI Taxonomy" id="2994561"/>
    <lineage>
        <taxon>Bacteria</taxon>
        <taxon>Bacillati</taxon>
        <taxon>Bacillota</taxon>
        <taxon>Bacilli</taxon>
        <taxon>Bacillales</taxon>
        <taxon>Paenibacillaceae</taxon>
        <taxon>Candidatus Pristimantibacillus</taxon>
    </lineage>
</organism>